<reference evidence="1 2" key="1">
    <citation type="submission" date="2019-10" db="EMBL/GenBank/DDBJ databases">
        <title>Cardiobacteriales fam. a chemoheterotrophic member of the order Cardiobacteriales, and proposal of Cardiobacteriales fam. nov.</title>
        <authorList>
            <person name="Wang C."/>
        </authorList>
    </citation>
    <scope>NUCLEOTIDE SEQUENCE [LARGE SCALE GENOMIC DNA]</scope>
    <source>
        <strain evidence="1 2">ML27</strain>
    </source>
</reference>
<dbReference type="InParanoid" id="A0A6N7ESY9"/>
<gene>
    <name evidence="1" type="ORF">GCU85_02775</name>
</gene>
<keyword evidence="2" id="KW-1185">Reference proteome</keyword>
<dbReference type="Proteomes" id="UP000471298">
    <property type="component" value="Unassembled WGS sequence"/>
</dbReference>
<evidence type="ECO:0000313" key="1">
    <source>
        <dbReference type="EMBL" id="MPV85661.1"/>
    </source>
</evidence>
<dbReference type="AlphaFoldDB" id="A0A6N7ESY9"/>
<evidence type="ECO:0000313" key="2">
    <source>
        <dbReference type="Proteomes" id="UP000471298"/>
    </source>
</evidence>
<dbReference type="RefSeq" id="WP_152809118.1">
    <property type="nucleotide sequence ID" value="NZ_WHNW01000002.1"/>
</dbReference>
<sequence>MSKLFRQFLGVEIVSDNHVRLYDGINQTVRIIDDAALFEMLGVGANGVDMGNVDSNTDYHRTDVYLFDSLFITSKRFTQPVQDDRLLEKIIPAAMEKDLLHGVEAYTFAHARVQGGKVQGGKIQSDKSQGDMWVSWIEKARIDTLKQRFSQIRPRVKGLYFLPLGWQLLPPTDLHTEVHTEANTEANTHAVYEYAPLIYVVSSEEIMAMEAAPFEAWARHLSLTPQPMVDLAQYLTQNLPQNLPQNLAQGGAGLFDALQPSRLKSLPNLWPTQQQSAKKRPIRRWLMLGGLIIASLTGNALFSYQQAQTALSAVTAEQATLLKQVLPNARPDDPYTRMQVAQRQISSHALQKLIQLDALFGQGRVEIDRLSVDLSVRQVTLVGVLDEAVQTALTESGFLWQQAVQQNVQQNGQQNSQQWVITW</sequence>
<protein>
    <submittedName>
        <fullName evidence="1">Uncharacterized protein</fullName>
    </submittedName>
</protein>
<comment type="caution">
    <text evidence="1">The sequence shown here is derived from an EMBL/GenBank/DDBJ whole genome shotgun (WGS) entry which is preliminary data.</text>
</comment>
<dbReference type="EMBL" id="WHNW01000002">
    <property type="protein sequence ID" value="MPV85661.1"/>
    <property type="molecule type" value="Genomic_DNA"/>
</dbReference>
<organism evidence="1 2">
    <name type="scientific">Ostreibacterium oceani</name>
    <dbReference type="NCBI Taxonomy" id="2654998"/>
    <lineage>
        <taxon>Bacteria</taxon>
        <taxon>Pseudomonadati</taxon>
        <taxon>Pseudomonadota</taxon>
        <taxon>Gammaproteobacteria</taxon>
        <taxon>Cardiobacteriales</taxon>
        <taxon>Ostreibacteriaceae</taxon>
        <taxon>Ostreibacterium</taxon>
    </lineage>
</organism>
<accession>A0A6N7ESY9</accession>
<name>A0A6N7ESY9_9GAMM</name>
<proteinExistence type="predicted"/>